<dbReference type="Proteomes" id="UP000063063">
    <property type="component" value="Chromosome 33"/>
</dbReference>
<reference evidence="1 2" key="1">
    <citation type="journal article" date="2015" name="Sci. Rep.">
        <title>The genome of Leishmania panamensis: insights into genomics of the L. (Viannia) subgenus.</title>
        <authorList>
            <person name="Llanes A."/>
            <person name="Restrepo C.M."/>
            <person name="Vecchio G.D."/>
            <person name="Anguizola F.J."/>
            <person name="Lleonart R."/>
        </authorList>
    </citation>
    <scope>NUCLEOTIDE SEQUENCE [LARGE SCALE GENOMIC DNA]</scope>
    <source>
        <strain evidence="1 2">MHOM/PA/94/PSC-1</strain>
    </source>
</reference>
<dbReference type="KEGG" id="lpan:LPMP_331250"/>
<name>A0A088SHV4_LEIPA</name>
<organism evidence="1 2">
    <name type="scientific">Leishmania panamensis</name>
    <dbReference type="NCBI Taxonomy" id="5679"/>
    <lineage>
        <taxon>Eukaryota</taxon>
        <taxon>Discoba</taxon>
        <taxon>Euglenozoa</taxon>
        <taxon>Kinetoplastea</taxon>
        <taxon>Metakinetoplastina</taxon>
        <taxon>Trypanosomatida</taxon>
        <taxon>Trypanosomatidae</taxon>
        <taxon>Leishmaniinae</taxon>
        <taxon>Leishmania</taxon>
        <taxon>Leishmania guyanensis species complex</taxon>
    </lineage>
</organism>
<protein>
    <submittedName>
        <fullName evidence="1">Uncharacterized protein</fullName>
    </submittedName>
</protein>
<sequence length="857" mass="91340">MPDSGNVVHHPLVRVRGGATMLLAALIGALPPPAQAVLRRALRVISVMTLAKVQRTAVLMLARRLLLPLITGAFPTASGPFKPAKLNSSSASLIEALSHALTVYSLAKKLIKADRGDSFVFTAATAASLSSEEGPLCRLLGAVVGTEALSLSSTLPSVPPSVSTAAPPRMRSALFATTTPVALNAYLRYVHARTRASHVAILVPGLLTAPWTTHLIPVLRDAFRSQGTTVVGYDICADAEHYDVDLRHLRDLIRQVRRSTAKPCALSSASSAASLTGVLVLASVRGRSVRNGDEACVLVKMHGWQVVELCVPTLPLDAVHDLNPKLRPQWMRKRQAQCTTFSVRPDVRLTAFDDAGMYGGAVVELCSDDSALLLHMKSQCQPGQMENRDGDAVWQTKARSSPRLTATLDAVTGASKFIIKVWCPWAHRLCAVAWQEAGMQHQGTAMAQEALAVLHRFPIQTLPRIPLYAQAQLRRWLLRRRGGTGTTDDDGISGVASHRVSADTPVEKRTTYITHPVATDSVQGGKKSLTVVKSESPARIAAAALTAPGETITNCTMEWQIRLRWSVLLMSPTFSSDSAPRVTSDAAGATRTFAAYLSLWSFVAQLPPWVVAVSAADDGETARGERRSSCCVEAFATALLVRVADPASPRATAELLRNEALVEAAAVRPRAWDSLATARDASGVEVLRFEDAVVFPGCAQATRLSEELLYLPLSPDLPVSVRAAMLRLLWDEVPHAGGAASESVHSRQPGCSRAAGALSAHVQATMNSIYRAYLPQAQRGHDGKALPSSASGSNTLPRAIAQSHSREGVISAQDATRVEQFLFDGVSSSSSVASPLSAGAILKSIAQTFIPALGSNL</sequence>
<proteinExistence type="predicted"/>
<dbReference type="VEuPathDB" id="TriTrypDB:LPAL13_330017600"/>
<keyword evidence="2" id="KW-1185">Reference proteome</keyword>
<dbReference type="EMBL" id="CP009402">
    <property type="protein sequence ID" value="AIO01417.1"/>
    <property type="molecule type" value="Genomic_DNA"/>
</dbReference>
<dbReference type="VEuPathDB" id="TriTrypDB:LPMP_331250"/>
<evidence type="ECO:0000313" key="1">
    <source>
        <dbReference type="EMBL" id="AIO01417.1"/>
    </source>
</evidence>
<dbReference type="RefSeq" id="XP_010702217.1">
    <property type="nucleotide sequence ID" value="XM_010703915.1"/>
</dbReference>
<dbReference type="AlphaFoldDB" id="A0A088SHV4"/>
<evidence type="ECO:0000313" key="2">
    <source>
        <dbReference type="Proteomes" id="UP000063063"/>
    </source>
</evidence>
<gene>
    <name evidence="1" type="ORF">LPMP_331250</name>
</gene>
<dbReference type="OrthoDB" id="265506at2759"/>
<accession>A0A088SHV4</accession>
<dbReference type="GeneID" id="22578278"/>